<reference evidence="1 2" key="1">
    <citation type="submission" date="2016-02" db="EMBL/GenBank/DDBJ databases">
        <title>Genome analysis of coral dinoflagellate symbionts highlights evolutionary adaptations to a symbiotic lifestyle.</title>
        <authorList>
            <person name="Aranda M."/>
            <person name="Li Y."/>
            <person name="Liew Y.J."/>
            <person name="Baumgarten S."/>
            <person name="Simakov O."/>
            <person name="Wilson M."/>
            <person name="Piel J."/>
            <person name="Ashoor H."/>
            <person name="Bougouffa S."/>
            <person name="Bajic V.B."/>
            <person name="Ryu T."/>
            <person name="Ravasi T."/>
            <person name="Bayer T."/>
            <person name="Micklem G."/>
            <person name="Kim H."/>
            <person name="Bhak J."/>
            <person name="Lajeunesse T.C."/>
            <person name="Voolstra C.R."/>
        </authorList>
    </citation>
    <scope>NUCLEOTIDE SEQUENCE [LARGE SCALE GENOMIC DNA]</scope>
    <source>
        <strain evidence="1 2">CCMP2467</strain>
    </source>
</reference>
<comment type="caution">
    <text evidence="1">The sequence shown here is derived from an EMBL/GenBank/DDBJ whole genome shotgun (WGS) entry which is preliminary data.</text>
</comment>
<dbReference type="Proteomes" id="UP000186817">
    <property type="component" value="Unassembled WGS sequence"/>
</dbReference>
<keyword evidence="2" id="KW-1185">Reference proteome</keyword>
<sequence>MPRADVANLSLRQISDELLPRDSAEIQAVAAEALSRGKRALHLTEDFAREHYKDEAALSQLYEVVDRLRVAAKDVQNYVDRSLVLTHAFVPVIESTYPCHGGNQAVSLAHSLHLSLGRVKEAVGGGGAHGSGGLPPSPGAADLLADTERTIGSVTGNTPDGLQPILEEKDDQPEENVVMASMPLASLAACRLQFHCWRWRQEDARRGSLHGFL</sequence>
<name>A0A1Q9CIR8_SYMMI</name>
<evidence type="ECO:0000313" key="1">
    <source>
        <dbReference type="EMBL" id="OLP82810.1"/>
    </source>
</evidence>
<organism evidence="1 2">
    <name type="scientific">Symbiodinium microadriaticum</name>
    <name type="common">Dinoflagellate</name>
    <name type="synonym">Zooxanthella microadriatica</name>
    <dbReference type="NCBI Taxonomy" id="2951"/>
    <lineage>
        <taxon>Eukaryota</taxon>
        <taxon>Sar</taxon>
        <taxon>Alveolata</taxon>
        <taxon>Dinophyceae</taxon>
        <taxon>Suessiales</taxon>
        <taxon>Symbiodiniaceae</taxon>
        <taxon>Symbiodinium</taxon>
    </lineage>
</organism>
<dbReference type="EMBL" id="LSRX01001164">
    <property type="protein sequence ID" value="OLP82810.1"/>
    <property type="molecule type" value="Genomic_DNA"/>
</dbReference>
<accession>A0A1Q9CIR8</accession>
<proteinExistence type="predicted"/>
<evidence type="ECO:0000313" key="2">
    <source>
        <dbReference type="Proteomes" id="UP000186817"/>
    </source>
</evidence>
<dbReference type="AlphaFoldDB" id="A0A1Q9CIR8"/>
<protein>
    <submittedName>
        <fullName evidence="1">Uncharacterized protein</fullName>
    </submittedName>
</protein>
<gene>
    <name evidence="1" type="ORF">AK812_SmicGene36507</name>
</gene>
<dbReference type="OrthoDB" id="428430at2759"/>